<keyword evidence="4 5" id="KW-0720">Serine protease</keyword>
<dbReference type="Pfam" id="PF00082">
    <property type="entry name" value="Peptidase_S8"/>
    <property type="match status" value="1"/>
</dbReference>
<dbReference type="RefSeq" id="WP_135402395.1">
    <property type="nucleotide sequence ID" value="NZ_SRME01000001.1"/>
</dbReference>
<evidence type="ECO:0000313" key="11">
    <source>
        <dbReference type="Proteomes" id="UP000297288"/>
    </source>
</evidence>
<evidence type="ECO:0000259" key="8">
    <source>
        <dbReference type="Pfam" id="PF22349"/>
    </source>
</evidence>
<dbReference type="InterPro" id="IPR037045">
    <property type="entry name" value="S8pro/Inhibitor_I9_sf"/>
</dbReference>
<feature type="active site" description="Charge relay system" evidence="5">
    <location>
        <position position="411"/>
    </location>
</feature>
<dbReference type="InterPro" id="IPR056489">
    <property type="entry name" value="Ig_Fls_DR_A0283-like"/>
</dbReference>
<dbReference type="InterPro" id="IPR015500">
    <property type="entry name" value="Peptidase_S8_subtilisin-rel"/>
</dbReference>
<dbReference type="InterPro" id="IPR000209">
    <property type="entry name" value="Peptidase_S8/S53_dom"/>
</dbReference>
<evidence type="ECO:0000256" key="6">
    <source>
        <dbReference type="SAM" id="SignalP"/>
    </source>
</evidence>
<sequence>MKYTKFFLLILAVLLVFSSCQISSVNNEDNYEKILNEKVNLDNIDEEKIIDNKLVVGYDDETSLKELANKLDARILKGKNYDKLKELNAAVLSIDSDINSIYNELRKLKVELDGIRYIEPSYKVELDRGEISPDNQIIKPEISPYNQIIKPEISVRSTADATQNALWGHKAVNVDYAWNNGITGKGVTVAVIDTRINHNHEALEDKMVNLSYLGDGVFGYDPITGTPLTEKTNIISSPADEAHGTHVAGTVAGEITRESTEGTIKETIGIAPGAKIMSIPIFQPGFIGDEYVAMGIVWAVNNGADILQNSWGGYGYSNLLKDAFDYALRANVIVVVSAGNSHTLMDIGYPDSYPGIISVAAAKIGNIVTSFSNFKDANYITAPGQSIYSSVPNDSKGNLSNNSYEFYNGTSMASPHVTGMIALLLEKNPNATPYQIKQILKNSSTDITGWDGTGRPFEEETWTWEGWDPASGYGMMDVEAALTDTTTYPNKTDLEVSVKDTDGNNIGAAYVTLYNKGTGRNYFSKSTPNDALFYQIEPGTYDIIVGGPDYLDMNALNWRVEEQVTNTIENFNVNEGYSNSVSIILDTKNMKLEGTLNATTTNDSTLLFVPYGSYNESVLKLEIPLASSATINFNTNDIPDLSNLIPSGQYWIIHQIDNIEENDITFSGTMTINEWEIPVTSLIESGKYKGFIEDNRFIPVAEAGTVPWTIF</sequence>
<feature type="domain" description="Peptidase S8/S53" evidence="7">
    <location>
        <begin position="184"/>
        <end position="447"/>
    </location>
</feature>
<dbReference type="SUPFAM" id="SSF52743">
    <property type="entry name" value="Subtilisin-like"/>
    <property type="match status" value="1"/>
</dbReference>
<dbReference type="Gene3D" id="2.60.40.10">
    <property type="entry name" value="Immunoglobulins"/>
    <property type="match status" value="1"/>
</dbReference>
<dbReference type="PROSITE" id="PS00137">
    <property type="entry name" value="SUBTILASE_HIS"/>
    <property type="match status" value="1"/>
</dbReference>
<feature type="chain" id="PRO_5021223186" evidence="6">
    <location>
        <begin position="24"/>
        <end position="711"/>
    </location>
</feature>
<dbReference type="PANTHER" id="PTHR43806">
    <property type="entry name" value="PEPTIDASE S8"/>
    <property type="match status" value="1"/>
</dbReference>
<dbReference type="Gene3D" id="2.60.40.1800">
    <property type="match status" value="1"/>
</dbReference>
<gene>
    <name evidence="10" type="ORF">E4650_00455</name>
</gene>
<evidence type="ECO:0000256" key="3">
    <source>
        <dbReference type="ARBA" id="ARBA00022801"/>
    </source>
</evidence>
<dbReference type="InterPro" id="IPR050131">
    <property type="entry name" value="Peptidase_S8_subtilisin-like"/>
</dbReference>
<dbReference type="Pfam" id="PF24025">
    <property type="entry name" value="Ig_DR_A0283-like"/>
    <property type="match status" value="1"/>
</dbReference>
<comment type="caution">
    <text evidence="10">The sequence shown here is derived from an EMBL/GenBank/DDBJ whole genome shotgun (WGS) entry which is preliminary data.</text>
</comment>
<evidence type="ECO:0000256" key="1">
    <source>
        <dbReference type="ARBA" id="ARBA00011073"/>
    </source>
</evidence>
<dbReference type="GO" id="GO:0004252">
    <property type="term" value="F:serine-type endopeptidase activity"/>
    <property type="evidence" value="ECO:0007669"/>
    <property type="project" value="UniProtKB-UniRule"/>
</dbReference>
<dbReference type="AlphaFoldDB" id="A0A4Z0W2C7"/>
<dbReference type="OrthoDB" id="9798386at2"/>
<evidence type="ECO:0000313" key="10">
    <source>
        <dbReference type="EMBL" id="TGG88709.1"/>
    </source>
</evidence>
<evidence type="ECO:0000256" key="2">
    <source>
        <dbReference type="ARBA" id="ARBA00022670"/>
    </source>
</evidence>
<dbReference type="InterPro" id="IPR023828">
    <property type="entry name" value="Peptidase_S8_Ser-AS"/>
</dbReference>
<reference evidence="10 11" key="1">
    <citation type="submission" date="2019-04" db="EMBL/GenBank/DDBJ databases">
        <title>Draft genome sequence data and analysis of a Fermenting Bacterium, Geotoga petraea strain HO-Geo1, isolated from heavy-oil petroleum reservoir in Russia.</title>
        <authorList>
            <person name="Grouzdev D.S."/>
            <person name="Semenova E.M."/>
            <person name="Sokolova D.S."/>
            <person name="Tourova T.P."/>
            <person name="Poltaraus A.B."/>
            <person name="Nazina T.N."/>
        </authorList>
    </citation>
    <scope>NUCLEOTIDE SEQUENCE [LARGE SCALE GENOMIC DNA]</scope>
    <source>
        <strain evidence="10 11">HO-Geo1</strain>
    </source>
</reference>
<proteinExistence type="inferred from homology"/>
<dbReference type="PANTHER" id="PTHR43806:SF11">
    <property type="entry name" value="CEREVISIN-RELATED"/>
    <property type="match status" value="1"/>
</dbReference>
<dbReference type="Gene3D" id="3.40.50.200">
    <property type="entry name" value="Peptidase S8/S53 domain"/>
    <property type="match status" value="1"/>
</dbReference>
<dbReference type="EMBL" id="SRME01000001">
    <property type="protein sequence ID" value="TGG88709.1"/>
    <property type="molecule type" value="Genomic_DNA"/>
</dbReference>
<dbReference type="InterPro" id="IPR013783">
    <property type="entry name" value="Ig-like_fold"/>
</dbReference>
<evidence type="ECO:0000259" key="7">
    <source>
        <dbReference type="Pfam" id="PF00082"/>
    </source>
</evidence>
<comment type="similarity">
    <text evidence="1 5">Belongs to the peptidase S8 family.</text>
</comment>
<dbReference type="PROSITE" id="PS00138">
    <property type="entry name" value="SUBTILASE_SER"/>
    <property type="match status" value="1"/>
</dbReference>
<dbReference type="InterPro" id="IPR022398">
    <property type="entry name" value="Peptidase_S8_His-AS"/>
</dbReference>
<keyword evidence="2 5" id="KW-0645">Protease</keyword>
<keyword evidence="6" id="KW-0732">Signal</keyword>
<dbReference type="InterPro" id="IPR054400">
    <property type="entry name" value="Fervidolysin_SD2"/>
</dbReference>
<evidence type="ECO:0000256" key="5">
    <source>
        <dbReference type="PROSITE-ProRule" id="PRU01240"/>
    </source>
</evidence>
<evidence type="ECO:0000259" key="9">
    <source>
        <dbReference type="Pfam" id="PF24025"/>
    </source>
</evidence>
<dbReference type="Proteomes" id="UP000297288">
    <property type="component" value="Unassembled WGS sequence"/>
</dbReference>
<keyword evidence="3 5" id="KW-0378">Hydrolase</keyword>
<organism evidence="10 11">
    <name type="scientific">Geotoga petraea</name>
    <dbReference type="NCBI Taxonomy" id="28234"/>
    <lineage>
        <taxon>Bacteria</taxon>
        <taxon>Thermotogati</taxon>
        <taxon>Thermotogota</taxon>
        <taxon>Thermotogae</taxon>
        <taxon>Petrotogales</taxon>
        <taxon>Petrotogaceae</taxon>
        <taxon>Geotoga</taxon>
    </lineage>
</organism>
<feature type="domain" description="Fervidolysin second beta-sandwich" evidence="8">
    <location>
        <begin position="625"/>
        <end position="696"/>
    </location>
</feature>
<accession>A0A4Z0W2C7</accession>
<protein>
    <submittedName>
        <fullName evidence="10">Uncharacterized protein</fullName>
    </submittedName>
</protein>
<name>A0A4Z0W2C7_9BACT</name>
<dbReference type="PROSITE" id="PS51892">
    <property type="entry name" value="SUBTILASE"/>
    <property type="match status" value="1"/>
</dbReference>
<dbReference type="GO" id="GO:0006508">
    <property type="term" value="P:proteolysis"/>
    <property type="evidence" value="ECO:0007669"/>
    <property type="project" value="UniProtKB-KW"/>
</dbReference>
<evidence type="ECO:0000256" key="4">
    <source>
        <dbReference type="ARBA" id="ARBA00022825"/>
    </source>
</evidence>
<feature type="signal peptide" evidence="6">
    <location>
        <begin position="1"/>
        <end position="23"/>
    </location>
</feature>
<dbReference type="Gene3D" id="3.30.70.80">
    <property type="entry name" value="Peptidase S8 propeptide/proteinase inhibitor I9"/>
    <property type="match status" value="1"/>
</dbReference>
<dbReference type="PRINTS" id="PR00723">
    <property type="entry name" value="SUBTILISIN"/>
</dbReference>
<dbReference type="InterPro" id="IPR036852">
    <property type="entry name" value="Peptidase_S8/S53_dom_sf"/>
</dbReference>
<dbReference type="Pfam" id="PF22349">
    <property type="entry name" value="Fervidolysin_SD2"/>
    <property type="match status" value="1"/>
</dbReference>
<feature type="domain" description="Fervidolysin/DR-A0283-like Ig-like" evidence="9">
    <location>
        <begin position="493"/>
        <end position="576"/>
    </location>
</feature>
<feature type="active site" description="Charge relay system" evidence="5">
    <location>
        <position position="193"/>
    </location>
</feature>
<dbReference type="PROSITE" id="PS51257">
    <property type="entry name" value="PROKAR_LIPOPROTEIN"/>
    <property type="match status" value="1"/>
</dbReference>
<feature type="active site" description="Charge relay system" evidence="5">
    <location>
        <position position="243"/>
    </location>
</feature>